<dbReference type="AlphaFoldDB" id="A0A9P5UGE6"/>
<evidence type="ECO:0000256" key="3">
    <source>
        <dbReference type="ARBA" id="ARBA00022490"/>
    </source>
</evidence>
<dbReference type="GO" id="GO:0043161">
    <property type="term" value="P:proteasome-mediated ubiquitin-dependent protein catabolic process"/>
    <property type="evidence" value="ECO:0007669"/>
    <property type="project" value="TreeGrafter"/>
</dbReference>
<gene>
    <name evidence="7" type="ORF">BDP27DRAFT_1206900</name>
</gene>
<dbReference type="PANTHER" id="PTHR15651:SF7">
    <property type="entry name" value="ARMADILLO REPEAT-CONTAINING PROTEIN 8"/>
    <property type="match status" value="1"/>
</dbReference>
<proteinExistence type="predicted"/>
<name>A0A9P5UGE6_9AGAR</name>
<protein>
    <submittedName>
        <fullName evidence="7">Uncharacterized protein</fullName>
    </submittedName>
</protein>
<dbReference type="GO" id="GO:0034657">
    <property type="term" value="C:GID complex"/>
    <property type="evidence" value="ECO:0007669"/>
    <property type="project" value="TreeGrafter"/>
</dbReference>
<sequence length="149" mass="16808">MGWSNARPRTALGDQSNEEEDPRVLAAALRAVCNAVCEFSPLKPLYIDQGLVSRLAEFIHPSVSELDYDGDSEDSLRFNSLWAIKNLVRKSILSMKQEVIRVLEWRKPLIVNIISLLSSPSPKILEQTLNILRNLSEDEDGIHLVINEL</sequence>
<evidence type="ECO:0000256" key="1">
    <source>
        <dbReference type="ARBA" id="ARBA00004123"/>
    </source>
</evidence>
<dbReference type="EMBL" id="JADNRY010000001">
    <property type="protein sequence ID" value="KAF9078334.1"/>
    <property type="molecule type" value="Genomic_DNA"/>
</dbReference>
<evidence type="ECO:0000313" key="8">
    <source>
        <dbReference type="Proteomes" id="UP000772434"/>
    </source>
</evidence>
<dbReference type="OrthoDB" id="5559898at2759"/>
<keyword evidence="8" id="KW-1185">Reference proteome</keyword>
<dbReference type="Gene3D" id="1.25.10.10">
    <property type="entry name" value="Leucine-rich Repeat Variant"/>
    <property type="match status" value="1"/>
</dbReference>
<dbReference type="PROSITE" id="PS50176">
    <property type="entry name" value="ARM_REPEAT"/>
    <property type="match status" value="1"/>
</dbReference>
<evidence type="ECO:0000313" key="7">
    <source>
        <dbReference type="EMBL" id="KAF9078334.1"/>
    </source>
</evidence>
<dbReference type="InterPro" id="IPR011989">
    <property type="entry name" value="ARM-like"/>
</dbReference>
<feature type="non-terminal residue" evidence="7">
    <location>
        <position position="149"/>
    </location>
</feature>
<accession>A0A9P5UGE6</accession>
<comment type="subcellular location">
    <subcellularLocation>
        <location evidence="2">Cytoplasm</location>
    </subcellularLocation>
    <subcellularLocation>
        <location evidence="1">Nucleus</location>
    </subcellularLocation>
</comment>
<comment type="caution">
    <text evidence="7">The sequence shown here is derived from an EMBL/GenBank/DDBJ whole genome shotgun (WGS) entry which is preliminary data.</text>
</comment>
<dbReference type="GO" id="GO:0005737">
    <property type="term" value="C:cytoplasm"/>
    <property type="evidence" value="ECO:0007669"/>
    <property type="project" value="UniProtKB-SubCell"/>
</dbReference>
<evidence type="ECO:0000256" key="2">
    <source>
        <dbReference type="ARBA" id="ARBA00004496"/>
    </source>
</evidence>
<dbReference type="InterPro" id="IPR038739">
    <property type="entry name" value="ARMC8/Vid28"/>
</dbReference>
<reference evidence="7" key="1">
    <citation type="submission" date="2020-11" db="EMBL/GenBank/DDBJ databases">
        <authorList>
            <consortium name="DOE Joint Genome Institute"/>
            <person name="Ahrendt S."/>
            <person name="Riley R."/>
            <person name="Andreopoulos W."/>
            <person name="Labutti K."/>
            <person name="Pangilinan J."/>
            <person name="Ruiz-Duenas F.J."/>
            <person name="Barrasa J.M."/>
            <person name="Sanchez-Garcia M."/>
            <person name="Camarero S."/>
            <person name="Miyauchi S."/>
            <person name="Serrano A."/>
            <person name="Linde D."/>
            <person name="Babiker R."/>
            <person name="Drula E."/>
            <person name="Ayuso-Fernandez I."/>
            <person name="Pacheco R."/>
            <person name="Padilla G."/>
            <person name="Ferreira P."/>
            <person name="Barriuso J."/>
            <person name="Kellner H."/>
            <person name="Castanera R."/>
            <person name="Alfaro M."/>
            <person name="Ramirez L."/>
            <person name="Pisabarro A.G."/>
            <person name="Kuo A."/>
            <person name="Tritt A."/>
            <person name="Lipzen A."/>
            <person name="He G."/>
            <person name="Yan M."/>
            <person name="Ng V."/>
            <person name="Cullen D."/>
            <person name="Martin F."/>
            <person name="Rosso M.-N."/>
            <person name="Henrissat B."/>
            <person name="Hibbett D."/>
            <person name="Martinez A.T."/>
            <person name="Grigoriev I.V."/>
        </authorList>
    </citation>
    <scope>NUCLEOTIDE SEQUENCE</scope>
    <source>
        <strain evidence="7">AH 40177</strain>
    </source>
</reference>
<dbReference type="InterPro" id="IPR000225">
    <property type="entry name" value="Armadillo"/>
</dbReference>
<keyword evidence="3" id="KW-0963">Cytoplasm</keyword>
<keyword evidence="4" id="KW-0677">Repeat</keyword>
<dbReference type="SUPFAM" id="SSF48371">
    <property type="entry name" value="ARM repeat"/>
    <property type="match status" value="1"/>
</dbReference>
<dbReference type="GO" id="GO:0005634">
    <property type="term" value="C:nucleus"/>
    <property type="evidence" value="ECO:0007669"/>
    <property type="project" value="UniProtKB-SubCell"/>
</dbReference>
<dbReference type="Proteomes" id="UP000772434">
    <property type="component" value="Unassembled WGS sequence"/>
</dbReference>
<dbReference type="InterPro" id="IPR016024">
    <property type="entry name" value="ARM-type_fold"/>
</dbReference>
<organism evidence="7 8">
    <name type="scientific">Rhodocollybia butyracea</name>
    <dbReference type="NCBI Taxonomy" id="206335"/>
    <lineage>
        <taxon>Eukaryota</taxon>
        <taxon>Fungi</taxon>
        <taxon>Dikarya</taxon>
        <taxon>Basidiomycota</taxon>
        <taxon>Agaricomycotina</taxon>
        <taxon>Agaricomycetes</taxon>
        <taxon>Agaricomycetidae</taxon>
        <taxon>Agaricales</taxon>
        <taxon>Marasmiineae</taxon>
        <taxon>Omphalotaceae</taxon>
        <taxon>Rhodocollybia</taxon>
    </lineage>
</organism>
<feature type="repeat" description="ARM" evidence="6">
    <location>
        <begin position="108"/>
        <end position="149"/>
    </location>
</feature>
<evidence type="ECO:0000256" key="5">
    <source>
        <dbReference type="ARBA" id="ARBA00023242"/>
    </source>
</evidence>
<evidence type="ECO:0000256" key="4">
    <source>
        <dbReference type="ARBA" id="ARBA00022737"/>
    </source>
</evidence>
<keyword evidence="5" id="KW-0539">Nucleus</keyword>
<dbReference type="PANTHER" id="PTHR15651">
    <property type="entry name" value="ARMADILLO REPEAT-CONTAINING PROTEIN 8"/>
    <property type="match status" value="1"/>
</dbReference>
<evidence type="ECO:0000256" key="6">
    <source>
        <dbReference type="PROSITE-ProRule" id="PRU00259"/>
    </source>
</evidence>